<proteinExistence type="predicted"/>
<dbReference type="RefSeq" id="WP_192541709.1">
    <property type="nucleotide sequence ID" value="NZ_CAXYBX010000001.1"/>
</dbReference>
<organism evidence="1 2">
    <name type="scientific">Pseudoalteromonas prydzensis</name>
    <dbReference type="NCBI Taxonomy" id="182141"/>
    <lineage>
        <taxon>Bacteria</taxon>
        <taxon>Pseudomonadati</taxon>
        <taxon>Pseudomonadota</taxon>
        <taxon>Gammaproteobacteria</taxon>
        <taxon>Alteromonadales</taxon>
        <taxon>Pseudoalteromonadaceae</taxon>
        <taxon>Pseudoalteromonas</taxon>
    </lineage>
</organism>
<evidence type="ECO:0000313" key="2">
    <source>
        <dbReference type="Proteomes" id="UP000707245"/>
    </source>
</evidence>
<comment type="caution">
    <text evidence="1">The sequence shown here is derived from an EMBL/GenBank/DDBJ whole genome shotgun (WGS) entry which is preliminary data.</text>
</comment>
<evidence type="ECO:0000313" key="1">
    <source>
        <dbReference type="EMBL" id="MBE0457874.1"/>
    </source>
</evidence>
<sequence length="232" mass="26166">MDACINQLNAQMQQHQLPAIVDSFVRLTDAQQTLQLLHLYESAQRMSVKYAYLQNIASKILSQHVLPKELIANIQSLDKLSFFTPGLKFNNNFAQQNTQQQNVLHSLFSNCSGSNLPFNYVRSLMLFESNESLLQAVQQVDQNGLTAVASYIAKNPTEHNLPKHEFSALLALMEVEFKQTQGNINTAAFLKALLTLCQASPTKSLSDYKILLSGAYLRCKTEQIDRYLAQHK</sequence>
<reference evidence="1 2" key="1">
    <citation type="submission" date="2020-07" db="EMBL/GenBank/DDBJ databases">
        <title>Halophilic bacteria isolated from french cheeses.</title>
        <authorList>
            <person name="Kothe C.I."/>
            <person name="Farah-Kraiem B."/>
            <person name="Renault P."/>
            <person name="Dridi B."/>
        </authorList>
    </citation>
    <scope>NUCLEOTIDE SEQUENCE [LARGE SCALE GENOMIC DNA]</scope>
    <source>
        <strain evidence="1 2">FME14</strain>
    </source>
</reference>
<keyword evidence="2" id="KW-1185">Reference proteome</keyword>
<protein>
    <recommendedName>
        <fullName evidence="3">Orphan protein</fullName>
    </recommendedName>
</protein>
<name>A0ABR9FM52_9GAMM</name>
<dbReference type="EMBL" id="RRZA01000028">
    <property type="protein sequence ID" value="MBE0457874.1"/>
    <property type="molecule type" value="Genomic_DNA"/>
</dbReference>
<accession>A0ABR9FM52</accession>
<dbReference type="Proteomes" id="UP000707245">
    <property type="component" value="Unassembled WGS sequence"/>
</dbReference>
<evidence type="ECO:0008006" key="3">
    <source>
        <dbReference type="Google" id="ProtNLM"/>
    </source>
</evidence>
<gene>
    <name evidence="1" type="ORF">EI167_10530</name>
</gene>